<evidence type="ECO:0000256" key="7">
    <source>
        <dbReference type="ARBA" id="ARBA00022833"/>
    </source>
</evidence>
<dbReference type="SMART" id="SM00184">
    <property type="entry name" value="RING"/>
    <property type="match status" value="1"/>
</dbReference>
<feature type="region of interest" description="Disordered" evidence="9">
    <location>
        <begin position="220"/>
        <end position="302"/>
    </location>
</feature>
<reference evidence="11" key="1">
    <citation type="submission" date="2010-04" db="EMBL/GenBank/DDBJ databases">
        <authorList>
            <person name="Reid K.E."/>
            <person name="Liao N."/>
            <person name="Chan S."/>
            <person name="Docking R."/>
            <person name="Taylor G."/>
            <person name="Moore R."/>
            <person name="Mayo M."/>
            <person name="Munro S."/>
            <person name="King J."/>
            <person name="Yanchuk A."/>
            <person name="Holt R."/>
            <person name="Jones S."/>
            <person name="Marra M."/>
            <person name="Ritland C.E."/>
            <person name="Ritland K."/>
            <person name="Bohlmann J."/>
        </authorList>
    </citation>
    <scope>NUCLEOTIDE SEQUENCE</scope>
    <source>
        <tissue evidence="11">Bud</tissue>
    </source>
</reference>
<accession>D5AB34</accession>
<comment type="catalytic activity">
    <reaction evidence="1">
        <text>S-ubiquitinyl-[E2 ubiquitin-conjugating enzyme]-L-cysteine + [acceptor protein]-L-lysine = [E2 ubiquitin-conjugating enzyme]-L-cysteine + N(6)-ubiquitinyl-[acceptor protein]-L-lysine.</text>
        <dbReference type="EC" id="2.3.2.27"/>
    </reaction>
</comment>
<evidence type="ECO:0000256" key="3">
    <source>
        <dbReference type="ARBA" id="ARBA00022679"/>
    </source>
</evidence>
<proteinExistence type="evidence at transcript level"/>
<keyword evidence="3" id="KW-0808">Transferase</keyword>
<protein>
    <recommendedName>
        <fullName evidence="2">RING-type E3 ubiquitin transferase</fullName>
        <ecNumber evidence="2">2.3.2.27</ecNumber>
    </recommendedName>
</protein>
<name>D5AB34_PICSI</name>
<dbReference type="GO" id="GO:0005737">
    <property type="term" value="C:cytoplasm"/>
    <property type="evidence" value="ECO:0007669"/>
    <property type="project" value="TreeGrafter"/>
</dbReference>
<dbReference type="FunFam" id="3.30.40.10:FF:000022">
    <property type="entry name" value="E3 ubiquitin-protein ligase RING1-like"/>
    <property type="match status" value="1"/>
</dbReference>
<dbReference type="OMA" id="HDDAGQM"/>
<dbReference type="PANTHER" id="PTHR15710:SF18">
    <property type="entry name" value="RING-TYPE E3 UBIQUITIN TRANSFERASE"/>
    <property type="match status" value="1"/>
</dbReference>
<evidence type="ECO:0000256" key="9">
    <source>
        <dbReference type="SAM" id="MobiDB-lite"/>
    </source>
</evidence>
<organism evidence="11">
    <name type="scientific">Picea sitchensis</name>
    <name type="common">Sitka spruce</name>
    <name type="synonym">Pinus sitchensis</name>
    <dbReference type="NCBI Taxonomy" id="3332"/>
    <lineage>
        <taxon>Eukaryota</taxon>
        <taxon>Viridiplantae</taxon>
        <taxon>Streptophyta</taxon>
        <taxon>Embryophyta</taxon>
        <taxon>Tracheophyta</taxon>
        <taxon>Spermatophyta</taxon>
        <taxon>Pinopsida</taxon>
        <taxon>Pinidae</taxon>
        <taxon>Conifers I</taxon>
        <taxon>Pinales</taxon>
        <taxon>Pinaceae</taxon>
        <taxon>Picea</taxon>
    </lineage>
</organism>
<dbReference type="InterPro" id="IPR039525">
    <property type="entry name" value="RNF126-like_zinc-ribbon"/>
</dbReference>
<feature type="compositionally biased region" description="Polar residues" evidence="9">
    <location>
        <begin position="278"/>
        <end position="288"/>
    </location>
</feature>
<dbReference type="AlphaFoldDB" id="D5AB34"/>
<feature type="compositionally biased region" description="Low complexity" evidence="9">
    <location>
        <begin position="289"/>
        <end position="300"/>
    </location>
</feature>
<dbReference type="GO" id="GO:0016567">
    <property type="term" value="P:protein ubiquitination"/>
    <property type="evidence" value="ECO:0007669"/>
    <property type="project" value="TreeGrafter"/>
</dbReference>
<dbReference type="InterPro" id="IPR013083">
    <property type="entry name" value="Znf_RING/FYVE/PHD"/>
</dbReference>
<dbReference type="Pfam" id="PF14369">
    <property type="entry name" value="Zn_ribbon_19"/>
    <property type="match status" value="1"/>
</dbReference>
<dbReference type="Gene3D" id="3.30.40.10">
    <property type="entry name" value="Zinc/RING finger domain, C3HC4 (zinc finger)"/>
    <property type="match status" value="1"/>
</dbReference>
<feature type="region of interest" description="Disordered" evidence="9">
    <location>
        <begin position="319"/>
        <end position="342"/>
    </location>
</feature>
<sequence length="354" mass="38993">MDSRSSSEYWCHVCNRSLTLSAGDPMLCPTCRGGFLEERGGQDRTNPFDGELVATLLNWLNNRGNNEGHRGNNEGHDQVPDGMLNGPFLILRRHPQGRNGLMELVFGNDTGIEPRPLPANIGDFFMGSGLDQLIEQLSQNDRCGPPPAPRAAVDAMPTIKIDSQHLTHSSHCPVCKERFEVGGEAREMPCKHIYHSDCILPWLAQHNTCPICRQGLPTEVPDSAESGSSSGTSSAASTPGGQVNMEGSQHAPFFLIDIGSPGQNRNSRNSPVFVAGGRNTNDSSGNIDQNSARRASSNSRQNRRRCNLLSYLWPFRRSSANQDSQRPRNASNSNSNDGVRRRRPAWLYRPSWFS</sequence>
<feature type="compositionally biased region" description="Polar residues" evidence="9">
    <location>
        <begin position="261"/>
        <end position="270"/>
    </location>
</feature>
<dbReference type="Pfam" id="PF13639">
    <property type="entry name" value="zf-RING_2"/>
    <property type="match status" value="1"/>
</dbReference>
<evidence type="ECO:0000259" key="10">
    <source>
        <dbReference type="PROSITE" id="PS50089"/>
    </source>
</evidence>
<evidence type="ECO:0000256" key="1">
    <source>
        <dbReference type="ARBA" id="ARBA00000900"/>
    </source>
</evidence>
<keyword evidence="6" id="KW-0833">Ubl conjugation pathway</keyword>
<dbReference type="GO" id="GO:0061630">
    <property type="term" value="F:ubiquitin protein ligase activity"/>
    <property type="evidence" value="ECO:0007669"/>
    <property type="project" value="UniProtKB-EC"/>
</dbReference>
<dbReference type="PROSITE" id="PS50089">
    <property type="entry name" value="ZF_RING_2"/>
    <property type="match status" value="1"/>
</dbReference>
<evidence type="ECO:0000256" key="5">
    <source>
        <dbReference type="ARBA" id="ARBA00022771"/>
    </source>
</evidence>
<feature type="domain" description="RING-type" evidence="10">
    <location>
        <begin position="172"/>
        <end position="213"/>
    </location>
</feature>
<keyword evidence="5 8" id="KW-0863">Zinc-finger</keyword>
<evidence type="ECO:0000256" key="6">
    <source>
        <dbReference type="ARBA" id="ARBA00022786"/>
    </source>
</evidence>
<evidence type="ECO:0000256" key="2">
    <source>
        <dbReference type="ARBA" id="ARBA00012483"/>
    </source>
</evidence>
<dbReference type="EC" id="2.3.2.27" evidence="2"/>
<dbReference type="GO" id="GO:0008270">
    <property type="term" value="F:zinc ion binding"/>
    <property type="evidence" value="ECO:0007669"/>
    <property type="project" value="UniProtKB-KW"/>
</dbReference>
<dbReference type="PANTHER" id="PTHR15710">
    <property type="entry name" value="E3 UBIQUITIN-PROTEIN LIGASE PRAJA"/>
    <property type="match status" value="1"/>
</dbReference>
<feature type="compositionally biased region" description="Low complexity" evidence="9">
    <location>
        <begin position="223"/>
        <end position="241"/>
    </location>
</feature>
<keyword evidence="7" id="KW-0862">Zinc</keyword>
<evidence type="ECO:0000256" key="4">
    <source>
        <dbReference type="ARBA" id="ARBA00022723"/>
    </source>
</evidence>
<dbReference type="InterPro" id="IPR001841">
    <property type="entry name" value="Znf_RING"/>
</dbReference>
<feature type="compositionally biased region" description="Polar residues" evidence="9">
    <location>
        <begin position="319"/>
        <end position="337"/>
    </location>
</feature>
<evidence type="ECO:0000256" key="8">
    <source>
        <dbReference type="PROSITE-ProRule" id="PRU00175"/>
    </source>
</evidence>
<evidence type="ECO:0000313" key="11">
    <source>
        <dbReference type="EMBL" id="ADE76753.1"/>
    </source>
</evidence>
<dbReference type="EMBL" id="BT123433">
    <property type="protein sequence ID" value="ADE76753.1"/>
    <property type="molecule type" value="mRNA"/>
</dbReference>
<dbReference type="CDD" id="cd16667">
    <property type="entry name" value="RING-H2_RNF126-like"/>
    <property type="match status" value="1"/>
</dbReference>
<dbReference type="SUPFAM" id="SSF57850">
    <property type="entry name" value="RING/U-box"/>
    <property type="match status" value="1"/>
</dbReference>
<keyword evidence="4" id="KW-0479">Metal-binding</keyword>